<accession>A0ABQ6N0G2</accession>
<dbReference type="Proteomes" id="UP001165060">
    <property type="component" value="Unassembled WGS sequence"/>
</dbReference>
<evidence type="ECO:0000256" key="1">
    <source>
        <dbReference type="SAM" id="Coils"/>
    </source>
</evidence>
<evidence type="ECO:0000256" key="2">
    <source>
        <dbReference type="SAM" id="MobiDB-lite"/>
    </source>
</evidence>
<keyword evidence="4" id="KW-1185">Reference proteome</keyword>
<comment type="caution">
    <text evidence="3">The sequence shown here is derived from an EMBL/GenBank/DDBJ whole genome shotgun (WGS) entry which is preliminary data.</text>
</comment>
<proteinExistence type="predicted"/>
<protein>
    <submittedName>
        <fullName evidence="3">Uncharacterized protein</fullName>
    </submittedName>
</protein>
<evidence type="ECO:0000313" key="3">
    <source>
        <dbReference type="EMBL" id="GMI36673.1"/>
    </source>
</evidence>
<gene>
    <name evidence="3" type="ORF">TeGR_g8330</name>
</gene>
<keyword evidence="1" id="KW-0175">Coiled coil</keyword>
<name>A0ABQ6N0G2_9STRA</name>
<organism evidence="3 4">
    <name type="scientific">Tetraparma gracilis</name>
    <dbReference type="NCBI Taxonomy" id="2962635"/>
    <lineage>
        <taxon>Eukaryota</taxon>
        <taxon>Sar</taxon>
        <taxon>Stramenopiles</taxon>
        <taxon>Ochrophyta</taxon>
        <taxon>Bolidophyceae</taxon>
        <taxon>Parmales</taxon>
        <taxon>Triparmaceae</taxon>
        <taxon>Tetraparma</taxon>
    </lineage>
</organism>
<feature type="coiled-coil region" evidence="1">
    <location>
        <begin position="271"/>
        <end position="298"/>
    </location>
</feature>
<reference evidence="3 4" key="1">
    <citation type="journal article" date="2023" name="Commun. Biol.">
        <title>Genome analysis of Parmales, the sister group of diatoms, reveals the evolutionary specialization of diatoms from phago-mixotrophs to photoautotrophs.</title>
        <authorList>
            <person name="Ban H."/>
            <person name="Sato S."/>
            <person name="Yoshikawa S."/>
            <person name="Yamada K."/>
            <person name="Nakamura Y."/>
            <person name="Ichinomiya M."/>
            <person name="Sato N."/>
            <person name="Blanc-Mathieu R."/>
            <person name="Endo H."/>
            <person name="Kuwata A."/>
            <person name="Ogata H."/>
        </authorList>
    </citation>
    <scope>NUCLEOTIDE SEQUENCE [LARGE SCALE GENOMIC DNA]</scope>
</reference>
<sequence>MDIYSCDLFAYRPEDMSWDPYQIHADDEKGVVYAGDYDYMKIHAFSFDSTYLGQVEETEGNLGAPTDFTIYEGAFPPLSTFELPDSDVSEAGTDITVPLTLKNHRNLPIGAEFPASLEIYSIEATGLIPGTNFSSTITGSIKYDRAAPSSAALTAALKIPVFYSDAMTRAGSYTLAVTFDGTEITGSPLYFEAEYGKKKDGEQTVGKDNLKLKLDSVTLELTMEELNETTVLIESVPALIVFVIEIVVFPKELSWVSAVSGLISGVMLGRKTSGGTKKAELKAEKRELEEELEKLGRGKPTVLGSMKAVESVFGARKARALEEEVLETVEDGDVEMARLESRPAEPPLPGQVGEEEGEAVEELEAELEGLRRRTVEVQRRLQRKKGI</sequence>
<dbReference type="EMBL" id="BRYB01004779">
    <property type="protein sequence ID" value="GMI36673.1"/>
    <property type="molecule type" value="Genomic_DNA"/>
</dbReference>
<feature type="region of interest" description="Disordered" evidence="2">
    <location>
        <begin position="338"/>
        <end position="360"/>
    </location>
</feature>
<evidence type="ECO:0000313" key="4">
    <source>
        <dbReference type="Proteomes" id="UP001165060"/>
    </source>
</evidence>